<name>A0ABY7VSC2_9BACT</name>
<accession>A0ABY7VSC2</accession>
<dbReference type="SUPFAM" id="SSF48452">
    <property type="entry name" value="TPR-like"/>
    <property type="match status" value="1"/>
</dbReference>
<sequence length="995" mass="113985">MNENGRISLNGEKIKKSRQKMILSREMFVQKSIEQKCYMSISTLKRAESGAKVYYNTAIDIAKVLKVEVTELLTEETQLEPTRFITRTILLQDSTEFLNDNLNKQKNSLIYLKGEAGIGKTHFIKKFINSLSPNSYQRIYLTVQIRQTTKPDLIKNLLKQLLFKIKPHTLDNTLSIEQAIKSLNISIQFKNYLNKILQTKHQSPIIGVDFSDKVYLETELILTLCHSLSTNAIIIFEDLHFAPQNVLDFLKILISQAHKYFCDFIFSSRLTGDPSDLLLNSNVLNINCKTIELDKLSDVEIKSITDTSPQISEEYKNTCISLADGNPLFLEMLLNQYPQVLETIPPTLSILIKEKLLLFSNNELKFIKTASAMTGTFSLESIKKICSFDEFNPARTVELKFFKQLDNDSFTFYHGLVHLIVYRNIPPIEKVSIHKNIAQHFQSLDKNNYAYHLEKSMMLKDASIILEGSAKSLIDQQEYSEALLKVNTAISLQVNTRSFSLFFLKGTLLKLLNIPTKAIKVLNIALSLSQKNEDLIKTYLELIEIYLINRRTDKAHDMLKKALEIHYETDSDKIRLKLKKFEKHIANLNASMYEMNKELDYSCPDSLNNLIASVPKPINCINLKNSSGHYKVGLVNCDKIKDGVLKTSIMALDEINFNGGLLNKQIKYEIFDDFTQLTKKKIHTIISCSTSNTKALVEDINNHNDSLTIYPFNHEGMEHLNNVLYTGSTSNLNSSPLIDWFVNKKDSDTFYLLGSDDIQPIIINKHLTETIKSYGCTILAEQYAALDELNFDRIVADIKRQRPAVIIITLTSLASNISFLKKFHDCGLADLNIKVAPLNLTDDDLVKIPHEYCIGLYGIGNYFQNNNNPINDNFIQRYKSKYNNHDRIGRFMESAYCGIQLWAKAVQRAQSFSLEKIKVSLRGSSFLGPGGLTYIDENNDYIWRHVHIAHVEDDGEYHIKWTSPRPISPQLRPRTKTKSEWSNFLRKTKARWDTN</sequence>
<dbReference type="Pfam" id="PF24883">
    <property type="entry name" value="NPHP3_N"/>
    <property type="match status" value="1"/>
</dbReference>
<feature type="domain" description="Nephrocystin 3-like N-terminal" evidence="2">
    <location>
        <begin position="94"/>
        <end position="228"/>
    </location>
</feature>
<dbReference type="InterPro" id="IPR001387">
    <property type="entry name" value="Cro/C1-type_HTH"/>
</dbReference>
<dbReference type="Gene3D" id="3.40.50.300">
    <property type="entry name" value="P-loop containing nucleotide triphosphate hydrolases"/>
    <property type="match status" value="1"/>
</dbReference>
<dbReference type="RefSeq" id="WP_274150687.1">
    <property type="nucleotide sequence ID" value="NZ_CP117811.1"/>
</dbReference>
<evidence type="ECO:0000259" key="2">
    <source>
        <dbReference type="Pfam" id="PF24883"/>
    </source>
</evidence>
<dbReference type="InterPro" id="IPR028082">
    <property type="entry name" value="Peripla_BP_I"/>
</dbReference>
<protein>
    <submittedName>
        <fullName evidence="3">Transporter substrate-binding protein</fullName>
    </submittedName>
</protein>
<dbReference type="InterPro" id="IPR011990">
    <property type="entry name" value="TPR-like_helical_dom_sf"/>
</dbReference>
<dbReference type="Proteomes" id="UP001214250">
    <property type="component" value="Chromosome 1"/>
</dbReference>
<evidence type="ECO:0000313" key="3">
    <source>
        <dbReference type="EMBL" id="WDE96622.1"/>
    </source>
</evidence>
<dbReference type="InterPro" id="IPR056884">
    <property type="entry name" value="NPHP3-like_N"/>
</dbReference>
<evidence type="ECO:0000313" key="4">
    <source>
        <dbReference type="Proteomes" id="UP001214250"/>
    </source>
</evidence>
<dbReference type="PANTHER" id="PTHR47628">
    <property type="match status" value="1"/>
</dbReference>
<keyword evidence="4" id="KW-1185">Reference proteome</keyword>
<dbReference type="InterPro" id="IPR027417">
    <property type="entry name" value="P-loop_NTPase"/>
</dbReference>
<dbReference type="EMBL" id="CP117811">
    <property type="protein sequence ID" value="WDE96622.1"/>
    <property type="molecule type" value="Genomic_DNA"/>
</dbReference>
<proteinExistence type="predicted"/>
<dbReference type="SUPFAM" id="SSF53822">
    <property type="entry name" value="Periplasmic binding protein-like I"/>
    <property type="match status" value="1"/>
</dbReference>
<organism evidence="3 4">
    <name type="scientific">Lentisphaera profundi</name>
    <dbReference type="NCBI Taxonomy" id="1658616"/>
    <lineage>
        <taxon>Bacteria</taxon>
        <taxon>Pseudomonadati</taxon>
        <taxon>Lentisphaerota</taxon>
        <taxon>Lentisphaeria</taxon>
        <taxon>Lentisphaerales</taxon>
        <taxon>Lentisphaeraceae</taxon>
        <taxon>Lentisphaera</taxon>
    </lineage>
</organism>
<dbReference type="Gene3D" id="1.10.260.40">
    <property type="entry name" value="lambda repressor-like DNA-binding domains"/>
    <property type="match status" value="1"/>
</dbReference>
<dbReference type="CDD" id="cd00093">
    <property type="entry name" value="HTH_XRE"/>
    <property type="match status" value="1"/>
</dbReference>
<dbReference type="SUPFAM" id="SSF52540">
    <property type="entry name" value="P-loop containing nucleoside triphosphate hydrolases"/>
    <property type="match status" value="1"/>
</dbReference>
<dbReference type="Gene3D" id="1.25.40.10">
    <property type="entry name" value="Tetratricopeptide repeat domain"/>
    <property type="match status" value="1"/>
</dbReference>
<evidence type="ECO:0000256" key="1">
    <source>
        <dbReference type="ARBA" id="ARBA00022737"/>
    </source>
</evidence>
<keyword evidence="1" id="KW-0677">Repeat</keyword>
<dbReference type="InterPro" id="IPR010982">
    <property type="entry name" value="Lambda_DNA-bd_dom_sf"/>
</dbReference>
<reference evidence="3 4" key="1">
    <citation type="submission" date="2023-02" db="EMBL/GenBank/DDBJ databases">
        <title>Genome sequence of Lentisphaera profundi SAORIC-696.</title>
        <authorList>
            <person name="Kim e."/>
            <person name="Cho J.-C."/>
            <person name="Choi A."/>
            <person name="Kang I."/>
        </authorList>
    </citation>
    <scope>NUCLEOTIDE SEQUENCE [LARGE SCALE GENOMIC DNA]</scope>
    <source>
        <strain evidence="3 4">SAORIC-696</strain>
    </source>
</reference>
<dbReference type="PANTHER" id="PTHR47628:SF1">
    <property type="entry name" value="ALIPHATIC AMIDASE EXPRESSION-REGULATING PROTEIN"/>
    <property type="match status" value="1"/>
</dbReference>
<dbReference type="Pfam" id="PF13433">
    <property type="entry name" value="Peripla_BP_5"/>
    <property type="match status" value="1"/>
</dbReference>
<dbReference type="Gene3D" id="3.40.50.2300">
    <property type="match status" value="2"/>
</dbReference>
<gene>
    <name evidence="3" type="ORF">PQO03_01395</name>
</gene>